<evidence type="ECO:0000259" key="6">
    <source>
        <dbReference type="PROSITE" id="PS50977"/>
    </source>
</evidence>
<evidence type="ECO:0000256" key="4">
    <source>
        <dbReference type="ARBA" id="ARBA00023163"/>
    </source>
</evidence>
<keyword evidence="1" id="KW-0678">Repressor</keyword>
<dbReference type="PANTHER" id="PTHR30055:SF226">
    <property type="entry name" value="HTH-TYPE TRANSCRIPTIONAL REGULATOR PKSA"/>
    <property type="match status" value="1"/>
</dbReference>
<dbReference type="InterPro" id="IPR041669">
    <property type="entry name" value="TetR_C_15"/>
</dbReference>
<dbReference type="Proteomes" id="UP000742786">
    <property type="component" value="Unassembled WGS sequence"/>
</dbReference>
<dbReference type="PANTHER" id="PTHR30055">
    <property type="entry name" value="HTH-TYPE TRANSCRIPTIONAL REGULATOR RUTR"/>
    <property type="match status" value="1"/>
</dbReference>
<keyword evidence="4" id="KW-0804">Transcription</keyword>
<comment type="caution">
    <text evidence="7">The sequence shown here is derived from an EMBL/GenBank/DDBJ whole genome shotgun (WGS) entry which is preliminary data.</text>
</comment>
<dbReference type="Pfam" id="PF17918">
    <property type="entry name" value="TetR_C_15"/>
    <property type="match status" value="1"/>
</dbReference>
<reference evidence="7" key="1">
    <citation type="submission" date="2021-04" db="EMBL/GenBank/DDBJ databases">
        <authorList>
            <person name="Hornung B."/>
        </authorList>
    </citation>
    <scope>NUCLEOTIDE SEQUENCE</scope>
    <source>
        <strain evidence="7">G5G6</strain>
    </source>
</reference>
<dbReference type="Pfam" id="PF00440">
    <property type="entry name" value="TetR_N"/>
    <property type="match status" value="1"/>
</dbReference>
<accession>A0A916NGY2</accession>
<dbReference type="RefSeq" id="WP_220634776.1">
    <property type="nucleotide sequence ID" value="NZ_CAJQUM010000001.1"/>
</dbReference>
<dbReference type="GO" id="GO:0003700">
    <property type="term" value="F:DNA-binding transcription factor activity"/>
    <property type="evidence" value="ECO:0007669"/>
    <property type="project" value="TreeGrafter"/>
</dbReference>
<evidence type="ECO:0000256" key="3">
    <source>
        <dbReference type="ARBA" id="ARBA00023125"/>
    </source>
</evidence>
<organism evidence="7 8">
    <name type="scientific">Georgfuchsia toluolica</name>
    <dbReference type="NCBI Taxonomy" id="424218"/>
    <lineage>
        <taxon>Bacteria</taxon>
        <taxon>Pseudomonadati</taxon>
        <taxon>Pseudomonadota</taxon>
        <taxon>Betaproteobacteria</taxon>
        <taxon>Nitrosomonadales</taxon>
        <taxon>Sterolibacteriaceae</taxon>
        <taxon>Georgfuchsia</taxon>
    </lineage>
</organism>
<dbReference type="AlphaFoldDB" id="A0A916NGY2"/>
<dbReference type="Gene3D" id="1.10.357.10">
    <property type="entry name" value="Tetracycline Repressor, domain 2"/>
    <property type="match status" value="1"/>
</dbReference>
<keyword evidence="2" id="KW-0805">Transcription regulation</keyword>
<evidence type="ECO:0000256" key="5">
    <source>
        <dbReference type="PROSITE-ProRule" id="PRU00335"/>
    </source>
</evidence>
<evidence type="ECO:0000313" key="7">
    <source>
        <dbReference type="EMBL" id="CAG4882729.1"/>
    </source>
</evidence>
<feature type="domain" description="HTH tetR-type" evidence="6">
    <location>
        <begin position="18"/>
        <end position="78"/>
    </location>
</feature>
<protein>
    <submittedName>
        <fullName evidence="7">TetR/AcrR family transcriptional regulator</fullName>
    </submittedName>
</protein>
<dbReference type="InterPro" id="IPR001647">
    <property type="entry name" value="HTH_TetR"/>
</dbReference>
<dbReference type="PRINTS" id="PR00455">
    <property type="entry name" value="HTHTETR"/>
</dbReference>
<keyword evidence="8" id="KW-1185">Reference proteome</keyword>
<dbReference type="EMBL" id="CAJQUM010000001">
    <property type="protein sequence ID" value="CAG4882729.1"/>
    <property type="molecule type" value="Genomic_DNA"/>
</dbReference>
<dbReference type="SUPFAM" id="SSF46689">
    <property type="entry name" value="Homeodomain-like"/>
    <property type="match status" value="1"/>
</dbReference>
<dbReference type="InterPro" id="IPR023772">
    <property type="entry name" value="DNA-bd_HTH_TetR-type_CS"/>
</dbReference>
<dbReference type="InterPro" id="IPR050109">
    <property type="entry name" value="HTH-type_TetR-like_transc_reg"/>
</dbReference>
<gene>
    <name evidence="7" type="ORF">GTOL_10611</name>
</gene>
<evidence type="ECO:0000256" key="2">
    <source>
        <dbReference type="ARBA" id="ARBA00023015"/>
    </source>
</evidence>
<evidence type="ECO:0000256" key="1">
    <source>
        <dbReference type="ARBA" id="ARBA00022491"/>
    </source>
</evidence>
<sequence length="200" mass="22017">MSKPPAIPRKMPTQSRSRVTVEVILEAAAHILATKGYEAFTTNRVAERAGVSIGSLYQYFPNKQSLLAALHARHIDEIKSNGTAIVGEAEKCSLSEAIAHLIQNIVESHVASDRLHQVVATETPDSMIKASTPELIRRLLDSYRPILTVEDPDLAAYIISVTIKAVVHGALHDRPDELREGKIEKNLTRLLLPYLTGEKP</sequence>
<proteinExistence type="predicted"/>
<dbReference type="PROSITE" id="PS50977">
    <property type="entry name" value="HTH_TETR_2"/>
    <property type="match status" value="1"/>
</dbReference>
<dbReference type="InterPro" id="IPR009057">
    <property type="entry name" value="Homeodomain-like_sf"/>
</dbReference>
<dbReference type="PROSITE" id="PS01081">
    <property type="entry name" value="HTH_TETR_1"/>
    <property type="match status" value="1"/>
</dbReference>
<feature type="DNA-binding region" description="H-T-H motif" evidence="5">
    <location>
        <begin position="41"/>
        <end position="60"/>
    </location>
</feature>
<keyword evidence="3 5" id="KW-0238">DNA-binding</keyword>
<name>A0A916NGY2_9PROT</name>
<evidence type="ECO:0000313" key="8">
    <source>
        <dbReference type="Proteomes" id="UP000742786"/>
    </source>
</evidence>
<dbReference type="GO" id="GO:0000976">
    <property type="term" value="F:transcription cis-regulatory region binding"/>
    <property type="evidence" value="ECO:0007669"/>
    <property type="project" value="TreeGrafter"/>
</dbReference>